<keyword evidence="3" id="KW-1185">Reference proteome</keyword>
<evidence type="ECO:0000313" key="3">
    <source>
        <dbReference type="Proteomes" id="UP000019486"/>
    </source>
</evidence>
<feature type="compositionally biased region" description="Basic and acidic residues" evidence="1">
    <location>
        <begin position="27"/>
        <end position="50"/>
    </location>
</feature>
<sequence length="105" mass="11428">MAERDPTATVIIPPRCTAVPGSGTDPTQRDGHIQSLADRGRLGWQRDTDYGRRSMAETAMSRYKRILGDHPHARKPPGQQAEAAIGVAVLNRMIDAGRPNSVRVA</sequence>
<evidence type="ECO:0000313" key="2">
    <source>
        <dbReference type="EMBL" id="EWY35941.1"/>
    </source>
</evidence>
<accession>W9GTC2</accession>
<name>W9GTC2_9PROT</name>
<dbReference type="EMBL" id="AVFL01000059">
    <property type="protein sequence ID" value="EWY35941.1"/>
    <property type="molecule type" value="Genomic_DNA"/>
</dbReference>
<dbReference type="STRING" id="1385369.N825_32085"/>
<dbReference type="PATRIC" id="fig|1385369.3.peg.7002"/>
<protein>
    <recommendedName>
        <fullName evidence="4">Transposase</fullName>
    </recommendedName>
</protein>
<comment type="caution">
    <text evidence="2">The sequence shown here is derived from an EMBL/GenBank/DDBJ whole genome shotgun (WGS) entry which is preliminary data.</text>
</comment>
<feature type="region of interest" description="Disordered" evidence="1">
    <location>
        <begin position="13"/>
        <end position="50"/>
    </location>
</feature>
<organism evidence="2 3">
    <name type="scientific">Skermanella stibiiresistens SB22</name>
    <dbReference type="NCBI Taxonomy" id="1385369"/>
    <lineage>
        <taxon>Bacteria</taxon>
        <taxon>Pseudomonadati</taxon>
        <taxon>Pseudomonadota</taxon>
        <taxon>Alphaproteobacteria</taxon>
        <taxon>Rhodospirillales</taxon>
        <taxon>Azospirillaceae</taxon>
        <taxon>Skermanella</taxon>
    </lineage>
</organism>
<proteinExistence type="predicted"/>
<evidence type="ECO:0000256" key="1">
    <source>
        <dbReference type="SAM" id="MobiDB-lite"/>
    </source>
</evidence>
<evidence type="ECO:0008006" key="4">
    <source>
        <dbReference type="Google" id="ProtNLM"/>
    </source>
</evidence>
<dbReference type="Proteomes" id="UP000019486">
    <property type="component" value="Unassembled WGS sequence"/>
</dbReference>
<gene>
    <name evidence="2" type="ORF">N825_32085</name>
</gene>
<dbReference type="AlphaFoldDB" id="W9GTC2"/>
<reference evidence="2 3" key="1">
    <citation type="submission" date="2013-08" db="EMBL/GenBank/DDBJ databases">
        <title>The genome sequence of Skermanella stibiiresistens.</title>
        <authorList>
            <person name="Zhu W."/>
            <person name="Wang G."/>
        </authorList>
    </citation>
    <scope>NUCLEOTIDE SEQUENCE [LARGE SCALE GENOMIC DNA]</scope>
    <source>
        <strain evidence="2 3">SB22</strain>
    </source>
</reference>